<keyword evidence="3" id="KW-1185">Reference proteome</keyword>
<evidence type="ECO:0000256" key="1">
    <source>
        <dbReference type="SAM" id="Coils"/>
    </source>
</evidence>
<protein>
    <submittedName>
        <fullName evidence="2">Uncharacterized protein</fullName>
    </submittedName>
</protein>
<comment type="caution">
    <text evidence="2">The sequence shown here is derived from an EMBL/GenBank/DDBJ whole genome shotgun (WGS) entry which is preliminary data.</text>
</comment>
<name>A0A0R0LTP2_9MICR</name>
<sequence>MSFDLSPSTLKQLEQSLLSSDLTTEIDETQNELNELDQRLNISLSEQYKEIIQFCTSLNETAESLDNLIKLNDWTNEHLISISKNLEADLQEYKNTVEIEKNIDKFTKTLKSIELFESTIIKIETSTNAYEIVQGVKSLENSILGFKGLNFHHKFNSKLFLVKSNTLKATRKEAEAWFNQNMSIFESFGCDYLTNLKSLESCDNLIFDPKYNYHKDADVQKIYDLLYVYSSLKNSKSLIDKFNSYRQVTFQIDDKNLNSALYKTIGFFILEFYLLEINPLFDLKNFYKNILIAMINHIKNIESDVLEQLSYIIALKQVLKDLKFQTYILEDEILQLTIFYFQKLQADIENIKDIPDYIEKISKLKINNQDIETLMIKNIDDVLLKHYDAEDEQYEHLIDKIEKDYKNFTFRAVSKYRREKSKISEDINSKYLNTFDKILQIKDIDQFHEDLNNLLTAISKNPNSSAQLKLLKDFSDRKLIEKDSYNADAKRALVNQLLGSKLSNIKDN</sequence>
<feature type="coiled-coil region" evidence="1">
    <location>
        <begin position="76"/>
        <end position="103"/>
    </location>
</feature>
<evidence type="ECO:0000313" key="3">
    <source>
        <dbReference type="Proteomes" id="UP000051530"/>
    </source>
</evidence>
<dbReference type="OrthoDB" id="2191558at2759"/>
<feature type="coiled-coil region" evidence="1">
    <location>
        <begin position="19"/>
        <end position="46"/>
    </location>
</feature>
<dbReference type="EMBL" id="LGUB01000662">
    <property type="protein sequence ID" value="KRH92812.1"/>
    <property type="molecule type" value="Genomic_DNA"/>
</dbReference>
<dbReference type="VEuPathDB" id="MicrosporidiaDB:M153_265300045"/>
<organism evidence="2 3">
    <name type="scientific">Pseudoloma neurophilia</name>
    <dbReference type="NCBI Taxonomy" id="146866"/>
    <lineage>
        <taxon>Eukaryota</taxon>
        <taxon>Fungi</taxon>
        <taxon>Fungi incertae sedis</taxon>
        <taxon>Microsporidia</taxon>
        <taxon>Pseudoloma</taxon>
    </lineage>
</organism>
<gene>
    <name evidence="2" type="ORF">M153_265300045</name>
</gene>
<reference evidence="2 3" key="1">
    <citation type="submission" date="2015-07" db="EMBL/GenBank/DDBJ databases">
        <title>The genome of Pseudoloma neurophilia, a relevant intracellular parasite of the zebrafish.</title>
        <authorList>
            <person name="Ndikumana S."/>
            <person name="Pelin A."/>
            <person name="Sanders J."/>
            <person name="Corradi N."/>
        </authorList>
    </citation>
    <scope>NUCLEOTIDE SEQUENCE [LARGE SCALE GENOMIC DNA]</scope>
    <source>
        <strain evidence="2 3">MK1</strain>
    </source>
</reference>
<accession>A0A0R0LTP2</accession>
<proteinExistence type="predicted"/>
<dbReference type="Proteomes" id="UP000051530">
    <property type="component" value="Unassembled WGS sequence"/>
</dbReference>
<evidence type="ECO:0000313" key="2">
    <source>
        <dbReference type="EMBL" id="KRH92812.1"/>
    </source>
</evidence>
<keyword evidence="1" id="KW-0175">Coiled coil</keyword>
<dbReference type="AlphaFoldDB" id="A0A0R0LTP2"/>